<sequence>MTEPDAIHCDQFLPHPPATVWKALTDPRLHARWWAAGDVRAEVGHRFTLDMGKWGEQPCEVIAVEPERLLSYRFARTTLDTTITWRLEPEGNGTRLFLEHAGFDLDTPMGRTAVEGMGRGWPSLLRRLATVLGEAEGEGEG</sequence>
<evidence type="ECO:0000259" key="2">
    <source>
        <dbReference type="Pfam" id="PF08327"/>
    </source>
</evidence>
<evidence type="ECO:0000313" key="4">
    <source>
        <dbReference type="Proteomes" id="UP001499947"/>
    </source>
</evidence>
<dbReference type="CDD" id="cd07814">
    <property type="entry name" value="SRPBCC_CalC_Aha1-like"/>
    <property type="match status" value="1"/>
</dbReference>
<dbReference type="Proteomes" id="UP001499947">
    <property type="component" value="Unassembled WGS sequence"/>
</dbReference>
<comment type="caution">
    <text evidence="3">The sequence shown here is derived from an EMBL/GenBank/DDBJ whole genome shotgun (WGS) entry which is preliminary data.</text>
</comment>
<dbReference type="InterPro" id="IPR023393">
    <property type="entry name" value="START-like_dom_sf"/>
</dbReference>
<organism evidence="3 4">
    <name type="scientific">Streptomyces yatensis</name>
    <dbReference type="NCBI Taxonomy" id="155177"/>
    <lineage>
        <taxon>Bacteria</taxon>
        <taxon>Bacillati</taxon>
        <taxon>Actinomycetota</taxon>
        <taxon>Actinomycetes</taxon>
        <taxon>Kitasatosporales</taxon>
        <taxon>Streptomycetaceae</taxon>
        <taxon>Streptomyces</taxon>
        <taxon>Streptomyces violaceusniger group</taxon>
    </lineage>
</organism>
<proteinExistence type="inferred from homology"/>
<dbReference type="InterPro" id="IPR013538">
    <property type="entry name" value="ASHA1/2-like_C"/>
</dbReference>
<feature type="domain" description="Activator of Hsp90 ATPase homologue 1/2-like C-terminal" evidence="2">
    <location>
        <begin position="15"/>
        <end position="132"/>
    </location>
</feature>
<dbReference type="Gene3D" id="3.30.530.20">
    <property type="match status" value="1"/>
</dbReference>
<accession>A0ABN2J0Q6</accession>
<dbReference type="SUPFAM" id="SSF55961">
    <property type="entry name" value="Bet v1-like"/>
    <property type="match status" value="1"/>
</dbReference>
<evidence type="ECO:0000313" key="3">
    <source>
        <dbReference type="EMBL" id="GAA1715641.1"/>
    </source>
</evidence>
<gene>
    <name evidence="3" type="ORF">GCM10009680_66190</name>
</gene>
<dbReference type="RefSeq" id="WP_211124109.1">
    <property type="nucleotide sequence ID" value="NZ_BAAALR010000076.1"/>
</dbReference>
<name>A0ABN2J0Q6_9ACTN</name>
<keyword evidence="4" id="KW-1185">Reference proteome</keyword>
<evidence type="ECO:0000256" key="1">
    <source>
        <dbReference type="ARBA" id="ARBA00006817"/>
    </source>
</evidence>
<comment type="similarity">
    <text evidence="1">Belongs to the AHA1 family.</text>
</comment>
<reference evidence="3 4" key="1">
    <citation type="journal article" date="2019" name="Int. J. Syst. Evol. Microbiol.">
        <title>The Global Catalogue of Microorganisms (GCM) 10K type strain sequencing project: providing services to taxonomists for standard genome sequencing and annotation.</title>
        <authorList>
            <consortium name="The Broad Institute Genomics Platform"/>
            <consortium name="The Broad Institute Genome Sequencing Center for Infectious Disease"/>
            <person name="Wu L."/>
            <person name="Ma J."/>
        </authorList>
    </citation>
    <scope>NUCLEOTIDE SEQUENCE [LARGE SCALE GENOMIC DNA]</scope>
    <source>
        <strain evidence="3 4">JCM 13244</strain>
    </source>
</reference>
<dbReference type="Pfam" id="PF08327">
    <property type="entry name" value="AHSA1"/>
    <property type="match status" value="1"/>
</dbReference>
<protein>
    <submittedName>
        <fullName evidence="3">SRPBCC domain-containing protein</fullName>
    </submittedName>
</protein>
<dbReference type="EMBL" id="BAAALR010000076">
    <property type="protein sequence ID" value="GAA1715641.1"/>
    <property type="molecule type" value="Genomic_DNA"/>
</dbReference>